<keyword evidence="1" id="KW-0732">Signal</keyword>
<dbReference type="OrthoDB" id="6054663at2759"/>
<organism evidence="2 3">
    <name type="scientific">Macrostomum lignano</name>
    <dbReference type="NCBI Taxonomy" id="282301"/>
    <lineage>
        <taxon>Eukaryota</taxon>
        <taxon>Metazoa</taxon>
        <taxon>Spiralia</taxon>
        <taxon>Lophotrochozoa</taxon>
        <taxon>Platyhelminthes</taxon>
        <taxon>Rhabditophora</taxon>
        <taxon>Macrostomorpha</taxon>
        <taxon>Macrostomida</taxon>
        <taxon>Macrostomidae</taxon>
        <taxon>Macrostomum</taxon>
    </lineage>
</organism>
<gene>
    <name evidence="2" type="ORF">BOX15_Mlig026454g1</name>
</gene>
<sequence>MKLLPVWSAAVLILLIDISAVPPSRAQQPSFEPIDLADSEHGIEELVEQKLLQGEQGVEKRRHSFLGKRRHSFLGKRRHSFLGKRRHSFMGKRRHSFLGKRRHSFLGKRRHSFLGKRRHSFLGKRRHSFLGKRRHGFIGKRGHHTGDSVADFDDDY</sequence>
<keyword evidence="3" id="KW-1185">Reference proteome</keyword>
<reference evidence="2 3" key="1">
    <citation type="submission" date="2017-06" db="EMBL/GenBank/DDBJ databases">
        <title>A platform for efficient transgenesis in Macrostomum lignano, a flatworm model organism for stem cell research.</title>
        <authorList>
            <person name="Berezikov E."/>
        </authorList>
    </citation>
    <scope>NUCLEOTIDE SEQUENCE [LARGE SCALE GENOMIC DNA]</scope>
    <source>
        <strain evidence="2">DV1</strain>
        <tissue evidence="2">Whole organism</tissue>
    </source>
</reference>
<evidence type="ECO:0000256" key="1">
    <source>
        <dbReference type="SAM" id="SignalP"/>
    </source>
</evidence>
<accession>A0A267GBR3</accession>
<feature type="signal peptide" evidence="1">
    <location>
        <begin position="1"/>
        <end position="26"/>
    </location>
</feature>
<dbReference type="EMBL" id="NIVC01000416">
    <property type="protein sequence ID" value="PAA83490.1"/>
    <property type="molecule type" value="Genomic_DNA"/>
</dbReference>
<dbReference type="Proteomes" id="UP000215902">
    <property type="component" value="Unassembled WGS sequence"/>
</dbReference>
<protein>
    <submittedName>
        <fullName evidence="2">Uncharacterized protein</fullName>
    </submittedName>
</protein>
<dbReference type="AlphaFoldDB" id="A0A267GBR3"/>
<evidence type="ECO:0000313" key="2">
    <source>
        <dbReference type="EMBL" id="PAA83490.1"/>
    </source>
</evidence>
<comment type="caution">
    <text evidence="2">The sequence shown here is derived from an EMBL/GenBank/DDBJ whole genome shotgun (WGS) entry which is preliminary data.</text>
</comment>
<evidence type="ECO:0000313" key="3">
    <source>
        <dbReference type="Proteomes" id="UP000215902"/>
    </source>
</evidence>
<name>A0A267GBR3_9PLAT</name>
<feature type="chain" id="PRO_5012695614" evidence="1">
    <location>
        <begin position="27"/>
        <end position="156"/>
    </location>
</feature>
<proteinExistence type="predicted"/>